<gene>
    <name evidence="1" type="ORF">F6464_12200</name>
</gene>
<dbReference type="OrthoDB" id="1435539at2"/>
<sequence>MSGFWLNLKLVLYLQSQCLTESLGFLNPPHRQAAGRYATCYLKIGINNMKNLPSIILIISIVLTSCEDSMPVINKEYKLQYDRNSDIYLIKIKNEETLIQGHIMFYGYNKNFIIAQQKFQQNITEANLANNYNDRRKAVFESNLSAYYIFKIDTDSVFGPFDKQEYLSVRERLNIPSILKFNHSTLSHYTNGQRKDVGYKIMDEDVIDIKNLKGNESVNSIFNE</sequence>
<reference evidence="1 2" key="1">
    <citation type="submission" date="2019-09" db="EMBL/GenBank/DDBJ databases">
        <title>Flavobacterium sp. nov., isolated from glacier ice.</title>
        <authorList>
            <person name="Liu Q."/>
        </authorList>
    </citation>
    <scope>NUCLEOTIDE SEQUENCE [LARGE SCALE GENOMIC DNA]</scope>
    <source>
        <strain evidence="1 2">NBRC 112527</strain>
    </source>
</reference>
<keyword evidence="2" id="KW-1185">Reference proteome</keyword>
<dbReference type="Proteomes" id="UP000490922">
    <property type="component" value="Unassembled WGS sequence"/>
</dbReference>
<protein>
    <submittedName>
        <fullName evidence="1">DUF3997 domain-containing protein</fullName>
    </submittedName>
</protein>
<evidence type="ECO:0000313" key="1">
    <source>
        <dbReference type="EMBL" id="KAB1154804.1"/>
    </source>
</evidence>
<name>A0A7J5AB56_9FLAO</name>
<comment type="caution">
    <text evidence="1">The sequence shown here is derived from an EMBL/GenBank/DDBJ whole genome shotgun (WGS) entry which is preliminary data.</text>
</comment>
<evidence type="ECO:0000313" key="2">
    <source>
        <dbReference type="Proteomes" id="UP000490922"/>
    </source>
</evidence>
<dbReference type="EMBL" id="WAEM01000007">
    <property type="protein sequence ID" value="KAB1154804.1"/>
    <property type="molecule type" value="Genomic_DNA"/>
</dbReference>
<proteinExistence type="predicted"/>
<organism evidence="1 2">
    <name type="scientific">Flavobacterium luteum</name>
    <dbReference type="NCBI Taxonomy" id="2026654"/>
    <lineage>
        <taxon>Bacteria</taxon>
        <taxon>Pseudomonadati</taxon>
        <taxon>Bacteroidota</taxon>
        <taxon>Flavobacteriia</taxon>
        <taxon>Flavobacteriales</taxon>
        <taxon>Flavobacteriaceae</taxon>
        <taxon>Flavobacterium</taxon>
    </lineage>
</organism>
<accession>A0A7J5AB56</accession>
<dbReference type="AlphaFoldDB" id="A0A7J5AB56"/>